<dbReference type="GO" id="GO:0090313">
    <property type="term" value="P:regulation of protein targeting to membrane"/>
    <property type="evidence" value="ECO:0007669"/>
    <property type="project" value="TreeGrafter"/>
</dbReference>
<evidence type="ECO:0000259" key="4">
    <source>
        <dbReference type="Pfam" id="PF05170"/>
    </source>
</evidence>
<keyword evidence="6" id="KW-1185">Reference proteome</keyword>
<feature type="region of interest" description="Disordered" evidence="2">
    <location>
        <begin position="849"/>
        <end position="872"/>
    </location>
</feature>
<dbReference type="EMBL" id="VHSF01000003">
    <property type="protein sequence ID" value="TRO64174.1"/>
    <property type="molecule type" value="Genomic_DNA"/>
</dbReference>
<dbReference type="OrthoDB" id="596403at2"/>
<keyword evidence="3" id="KW-1133">Transmembrane helix</keyword>
<accession>A0A550HZM3</accession>
<organism evidence="5 6">
    <name type="scientific">Christiangramia sabulilitoris</name>
    <dbReference type="NCBI Taxonomy" id="2583991"/>
    <lineage>
        <taxon>Bacteria</taxon>
        <taxon>Pseudomonadati</taxon>
        <taxon>Bacteroidota</taxon>
        <taxon>Flavobacteriia</taxon>
        <taxon>Flavobacteriales</taxon>
        <taxon>Flavobacteriaceae</taxon>
        <taxon>Christiangramia</taxon>
    </lineage>
</organism>
<feature type="transmembrane region" description="Helical" evidence="3">
    <location>
        <begin position="7"/>
        <end position="26"/>
    </location>
</feature>
<gene>
    <name evidence="5" type="ORF">FGM01_11780</name>
</gene>
<protein>
    <submittedName>
        <fullName evidence="5">AsmA family protein</fullName>
    </submittedName>
</protein>
<dbReference type="Pfam" id="PF05170">
    <property type="entry name" value="AsmA"/>
    <property type="match status" value="1"/>
</dbReference>
<dbReference type="Proteomes" id="UP000315131">
    <property type="component" value="Unassembled WGS sequence"/>
</dbReference>
<comment type="caution">
    <text evidence="5">The sequence shown here is derived from an EMBL/GenBank/DDBJ whole genome shotgun (WGS) entry which is preliminary data.</text>
</comment>
<evidence type="ECO:0000256" key="3">
    <source>
        <dbReference type="SAM" id="Phobius"/>
    </source>
</evidence>
<sequence>MKKALKILGFAILTILILLIVAPFVFESQLKDLVKKTMNQNLNAQVDFEDIDLSMFRSFPKATLVIKDISIINNEPFKGDTLALGEEVTLEMSVNELFKSSEKAKKIDKLSLNNAYINIKVDSLGNTNYDIAIEDTTTSASSGKPFSLDLKHYEINNSRVKYDDKSSKVFLDIENLNHEGNGDFSMDQSELDTYSEALVSLDYDEVNYLNQNPVSLNAVLQIDLSTSTYTFLENEAKVNQLPLTFDGYVKVNEDNTEMDLTFKTPSSDFKNFLAVIPEIYAKNIENVETNGDFVVNGRIFGKADELYIPKIDIKITSSNASFKYPDLPKSVEDINLDIEVMNDVGIAEETYIDINNATFRIDQDKFLAKGKIRNITENMLIDLALKGTVNLANITRAYPLDLEQDLNGILTADIKTSFDMNSIENERYQNVNSSGTATITDFRYSSPEIPNEVKISNAEMNFNQGDVRIPDLKMTTGKTDINATGSLQNLIGFLLTDEQLKGNFQVKSNTFSVNDFMVAETEEITTKDENGNDRTVAKNTGKEAVKIPSFLDMELNFDANTVLYDNLELKNAKGVLVIRDETASLKNVTTNIFNGSIGANGLVSTKNPTPIFEMNLDLNSLDIASSFQGLELMQSLAPLATAIEGKLQSTVNLKGNLNEDFTPQLASIAGNALAELLTAEINPQKAALLSKLNSQLNFIDFSKIDLNKLKTRLTFNDGMVEVAPFDFDIKGIKFQVSGSHGFDMNMNYDLKLDVPAKYLGSEVGATLGKLSGENIENTMVELPIGIRGNFSSPQINLNMQQAVNSLTQKVVEQQRRNLEDKAVDAINDILQGKRDPNKPFVKNDTTVAGNKKGDSTATRIPPMRDSISQQKQVQDAARNILGGILKNSKKKTDTTKQN</sequence>
<dbReference type="PANTHER" id="PTHR30441:SF8">
    <property type="entry name" value="DUF748 DOMAIN-CONTAINING PROTEIN"/>
    <property type="match status" value="1"/>
</dbReference>
<evidence type="ECO:0000256" key="1">
    <source>
        <dbReference type="SAM" id="Coils"/>
    </source>
</evidence>
<evidence type="ECO:0000313" key="6">
    <source>
        <dbReference type="Proteomes" id="UP000315131"/>
    </source>
</evidence>
<dbReference type="InterPro" id="IPR007844">
    <property type="entry name" value="AsmA"/>
</dbReference>
<dbReference type="InterPro" id="IPR052894">
    <property type="entry name" value="AsmA-related"/>
</dbReference>
<dbReference type="PANTHER" id="PTHR30441">
    <property type="entry name" value="DUF748 DOMAIN-CONTAINING PROTEIN"/>
    <property type="match status" value="1"/>
</dbReference>
<proteinExistence type="predicted"/>
<keyword evidence="3" id="KW-0812">Transmembrane</keyword>
<keyword evidence="3" id="KW-0472">Membrane</keyword>
<evidence type="ECO:0000313" key="5">
    <source>
        <dbReference type="EMBL" id="TRO64174.1"/>
    </source>
</evidence>
<dbReference type="RefSeq" id="WP_143411371.1">
    <property type="nucleotide sequence ID" value="NZ_VHSF01000003.1"/>
</dbReference>
<feature type="domain" description="AsmA" evidence="4">
    <location>
        <begin position="1"/>
        <end position="178"/>
    </location>
</feature>
<feature type="coiled-coil region" evidence="1">
    <location>
        <begin position="796"/>
        <end position="828"/>
    </location>
</feature>
<dbReference type="AlphaFoldDB" id="A0A550HZM3"/>
<dbReference type="GO" id="GO:0005886">
    <property type="term" value="C:plasma membrane"/>
    <property type="evidence" value="ECO:0007669"/>
    <property type="project" value="TreeGrafter"/>
</dbReference>
<name>A0A550HZM3_9FLAO</name>
<evidence type="ECO:0000256" key="2">
    <source>
        <dbReference type="SAM" id="MobiDB-lite"/>
    </source>
</evidence>
<keyword evidence="1" id="KW-0175">Coiled coil</keyword>
<reference evidence="5 6" key="1">
    <citation type="submission" date="2019-06" db="EMBL/GenBank/DDBJ databases">
        <title>Gramella sabulilitoris sp. nov., isolated from a marine sand.</title>
        <authorList>
            <person name="Yoon J.-H."/>
        </authorList>
    </citation>
    <scope>NUCLEOTIDE SEQUENCE [LARGE SCALE GENOMIC DNA]</scope>
    <source>
        <strain evidence="5 6">HSMS-1</strain>
    </source>
</reference>